<feature type="transmembrane region" description="Helical" evidence="1">
    <location>
        <begin position="110"/>
        <end position="132"/>
    </location>
</feature>
<evidence type="ECO:0000256" key="1">
    <source>
        <dbReference type="SAM" id="Phobius"/>
    </source>
</evidence>
<sequence length="138" mass="15783">MTKKPFWWAVLAYLLPTFPLGYFWHLVTFADQYHRLAMYRGEVIIPLGLLSMVIQALLFAWSYPRLFSAYRDKWGRGAWAFGAFFGLLAFSFAVLPVAAKYNMSSVTDFLLLESAFTLLQFSIVSPLIALAYRTDSDS</sequence>
<feature type="transmembrane region" description="Helical" evidence="1">
    <location>
        <begin position="43"/>
        <end position="63"/>
    </location>
</feature>
<proteinExistence type="predicted"/>
<accession>A0A4R6G149</accession>
<dbReference type="AlphaFoldDB" id="A0A4R6G149"/>
<feature type="transmembrane region" description="Helical" evidence="1">
    <location>
        <begin position="78"/>
        <end position="98"/>
    </location>
</feature>
<comment type="caution">
    <text evidence="2">The sequence shown here is derived from an EMBL/GenBank/DDBJ whole genome shotgun (WGS) entry which is preliminary data.</text>
</comment>
<keyword evidence="3" id="KW-1185">Reference proteome</keyword>
<gene>
    <name evidence="2" type="ORF">EV677_2960</name>
</gene>
<dbReference type="Proteomes" id="UP000294737">
    <property type="component" value="Unassembled WGS sequence"/>
</dbReference>
<feature type="transmembrane region" description="Helical" evidence="1">
    <location>
        <begin position="6"/>
        <end position="31"/>
    </location>
</feature>
<protein>
    <submittedName>
        <fullName evidence="2">Uncharacterized protein</fullName>
    </submittedName>
</protein>
<keyword evidence="1" id="KW-0812">Transmembrane</keyword>
<keyword evidence="1" id="KW-0472">Membrane</keyword>
<name>A0A4R6G149_9BURK</name>
<dbReference type="OrthoDB" id="7062900at2"/>
<keyword evidence="1" id="KW-1133">Transmembrane helix</keyword>
<dbReference type="RefSeq" id="WP_112992640.1">
    <property type="nucleotide sequence ID" value="NZ_PTLZ01000003.1"/>
</dbReference>
<evidence type="ECO:0000313" key="2">
    <source>
        <dbReference type="EMBL" id="TDN87440.1"/>
    </source>
</evidence>
<reference evidence="2 3" key="1">
    <citation type="submission" date="2019-03" db="EMBL/GenBank/DDBJ databases">
        <title>Genomic Encyclopedia of Type Strains, Phase IV (KMG-IV): sequencing the most valuable type-strain genomes for metagenomic binning, comparative biology and taxonomic classification.</title>
        <authorList>
            <person name="Goeker M."/>
        </authorList>
    </citation>
    <scope>NUCLEOTIDE SEQUENCE [LARGE SCALE GENOMIC DNA]</scope>
    <source>
        <strain evidence="2 3">DSM 18555</strain>
    </source>
</reference>
<evidence type="ECO:0000313" key="3">
    <source>
        <dbReference type="Proteomes" id="UP000294737"/>
    </source>
</evidence>
<dbReference type="EMBL" id="SNWF01000010">
    <property type="protein sequence ID" value="TDN87440.1"/>
    <property type="molecule type" value="Genomic_DNA"/>
</dbReference>
<organism evidence="2 3">
    <name type="scientific">Herminiimonas fonticola</name>
    <dbReference type="NCBI Taxonomy" id="303380"/>
    <lineage>
        <taxon>Bacteria</taxon>
        <taxon>Pseudomonadati</taxon>
        <taxon>Pseudomonadota</taxon>
        <taxon>Betaproteobacteria</taxon>
        <taxon>Burkholderiales</taxon>
        <taxon>Oxalobacteraceae</taxon>
        <taxon>Herminiimonas</taxon>
    </lineage>
</organism>